<protein>
    <submittedName>
        <fullName evidence="1">Uncharacterized protein</fullName>
    </submittedName>
</protein>
<dbReference type="Proteomes" id="UP000277811">
    <property type="component" value="Unassembled WGS sequence"/>
</dbReference>
<keyword evidence="2" id="KW-1185">Reference proteome</keyword>
<dbReference type="AlphaFoldDB" id="A0A498R4Q7"/>
<dbReference type="RefSeq" id="WP_122626250.1">
    <property type="nucleotide sequence ID" value="NZ_UPPP01000054.1"/>
</dbReference>
<name>A0A498R4Q7_9FIRM</name>
<accession>A0A498R4Q7</accession>
<gene>
    <name evidence="1" type="ORF">LUCI_0459</name>
</gene>
<proteinExistence type="predicted"/>
<reference evidence="1 2" key="1">
    <citation type="submission" date="2018-06" db="EMBL/GenBank/DDBJ databases">
        <authorList>
            <person name="Strepis N."/>
        </authorList>
    </citation>
    <scope>NUCLEOTIDE SEQUENCE [LARGE SCALE GENOMIC DNA]</scope>
    <source>
        <strain evidence="1">LUCI</strain>
    </source>
</reference>
<sequence>MTTANILHYPAVTAGLPACVTDSEILDVRQTVSPAKPHNITGLFRFSFFIRILCGPAVRVYVQTSYNCKDWFLDSTIITLTPPPLLITDRVVLTADHYACFARVTAEMRGQPSKVLVVFQSQPYCCPVNGPH</sequence>
<dbReference type="EMBL" id="UPPP01000054">
    <property type="protein sequence ID" value="VBB05252.1"/>
    <property type="molecule type" value="Genomic_DNA"/>
</dbReference>
<evidence type="ECO:0000313" key="2">
    <source>
        <dbReference type="Proteomes" id="UP000277811"/>
    </source>
</evidence>
<evidence type="ECO:0000313" key="1">
    <source>
        <dbReference type="EMBL" id="VBB05252.1"/>
    </source>
</evidence>
<organism evidence="1 2">
    <name type="scientific">Lucifera butyrica</name>
    <dbReference type="NCBI Taxonomy" id="1351585"/>
    <lineage>
        <taxon>Bacteria</taxon>
        <taxon>Bacillati</taxon>
        <taxon>Bacillota</taxon>
        <taxon>Negativicutes</taxon>
        <taxon>Veillonellales</taxon>
        <taxon>Veillonellaceae</taxon>
        <taxon>Lucifera</taxon>
    </lineage>
</organism>